<sequence>MLSRSADHLFWVGRYVERADFVVRILEATLRLAVVPSREGNADQAWRTALDSSGAGALFDASGRSVSEQAAREFLAFSTGNPSSISNCIIAARTNARAVRTALTIELWEAINGAWNALEDQGQPASRAEFGDFLSWVKSVTQSVEGAASRSMLRNDAYWFLRLGAALERADNTARLLDVKYHLLLPEGEPVGGQLDYYQWTTLLRQVSALTAYNWVYRDGVKPWLVADLLVLNRQMPRSLASCQAAIVDALERLAADYGRRGPAQRLATARLGKLEEASIDAIFQSGLHEFIEDFLAGNNQLGQTITEQYLT</sequence>
<name>A0A3T0E608_9PROT</name>
<proteinExistence type="predicted"/>
<dbReference type="RefSeq" id="WP_127565263.1">
    <property type="nucleotide sequence ID" value="NZ_BMFB01000006.1"/>
</dbReference>
<evidence type="ECO:0000313" key="1">
    <source>
        <dbReference type="EMBL" id="AZU02811.1"/>
    </source>
</evidence>
<reference evidence="1 2" key="1">
    <citation type="submission" date="2016-12" db="EMBL/GenBank/DDBJ databases">
        <title>The genome of dimorphic prosthecate Glycocaulis alkaliphilus 6b-8t, isolated from crude oil dictates its adaptability in petroleum environments.</title>
        <authorList>
            <person name="Wu X.-L."/>
            <person name="Geng S."/>
        </authorList>
    </citation>
    <scope>NUCLEOTIDE SEQUENCE [LARGE SCALE GENOMIC DNA]</scope>
    <source>
        <strain evidence="1 2">6B-8</strain>
    </source>
</reference>
<dbReference type="PANTHER" id="PTHR34595:SF7">
    <property type="entry name" value="SLL1039 PROTEIN"/>
    <property type="match status" value="1"/>
</dbReference>
<keyword evidence="2" id="KW-1185">Reference proteome</keyword>
<evidence type="ECO:0000313" key="2">
    <source>
        <dbReference type="Proteomes" id="UP000286954"/>
    </source>
</evidence>
<protein>
    <submittedName>
        <fullName evidence="1">Uncharacterized protein</fullName>
    </submittedName>
</protein>
<dbReference type="OrthoDB" id="9803532at2"/>
<dbReference type="Proteomes" id="UP000286954">
    <property type="component" value="Chromosome"/>
</dbReference>
<dbReference type="EMBL" id="CP018911">
    <property type="protein sequence ID" value="AZU02811.1"/>
    <property type="molecule type" value="Genomic_DNA"/>
</dbReference>
<dbReference type="PANTHER" id="PTHR34595">
    <property type="entry name" value="BLR5612 PROTEIN"/>
    <property type="match status" value="1"/>
</dbReference>
<dbReference type="InterPro" id="IPR051680">
    <property type="entry name" value="ATP-dep_Glu-Cys_Ligase-2"/>
</dbReference>
<dbReference type="InterPro" id="IPR007296">
    <property type="entry name" value="DUF403"/>
</dbReference>
<dbReference type="KEGG" id="gak:X907_0263"/>
<organism evidence="1 2">
    <name type="scientific">Glycocaulis alkaliphilus</name>
    <dbReference type="NCBI Taxonomy" id="1434191"/>
    <lineage>
        <taxon>Bacteria</taxon>
        <taxon>Pseudomonadati</taxon>
        <taxon>Pseudomonadota</taxon>
        <taxon>Alphaproteobacteria</taxon>
        <taxon>Maricaulales</taxon>
        <taxon>Maricaulaceae</taxon>
        <taxon>Glycocaulis</taxon>
    </lineage>
</organism>
<accession>A0A3T0E608</accession>
<dbReference type="AlphaFoldDB" id="A0A3T0E608"/>
<dbReference type="Pfam" id="PF04168">
    <property type="entry name" value="Alpha-E"/>
    <property type="match status" value="1"/>
</dbReference>
<gene>
    <name evidence="1" type="ORF">X907_0263</name>
</gene>